<evidence type="ECO:0000313" key="10">
    <source>
        <dbReference type="EMBL" id="KAE9045601.1"/>
    </source>
</evidence>
<evidence type="ECO:0000256" key="7">
    <source>
        <dbReference type="SAM" id="Phobius"/>
    </source>
</evidence>
<evidence type="ECO:0000259" key="9">
    <source>
        <dbReference type="Pfam" id="PF13886"/>
    </source>
</evidence>
<organism evidence="10 15">
    <name type="scientific">Phytophthora rubi</name>
    <dbReference type="NCBI Taxonomy" id="129364"/>
    <lineage>
        <taxon>Eukaryota</taxon>
        <taxon>Sar</taxon>
        <taxon>Stramenopiles</taxon>
        <taxon>Oomycota</taxon>
        <taxon>Peronosporomycetes</taxon>
        <taxon>Peronosporales</taxon>
        <taxon>Peronosporaceae</taxon>
        <taxon>Phytophthora</taxon>
    </lineage>
</organism>
<keyword evidence="4 7" id="KW-1133">Transmembrane helix</keyword>
<feature type="transmembrane region" description="Helical" evidence="7">
    <location>
        <begin position="253"/>
        <end position="272"/>
    </location>
</feature>
<dbReference type="EMBL" id="QXFU01000069">
    <property type="protein sequence ID" value="KAE9045601.1"/>
    <property type="molecule type" value="Genomic_DNA"/>
</dbReference>
<sequence>MTSAYMVKNLLAVALLQLCTMVVVGSLSSSSSNSFSSSGSFSDVASDDSASSLEGVTQLLSSAKHVKVGPAVLAAIAILGGGVVCLAGYRLFRPTVFCCAFMIGGLFVAGIVETAFASMSWMPTASWIAFAVGGVIAGVVVLMLYSASIFLAGAAGGVMLAFSINTTVGTKIYPENPDVILVVLAVVLGICGGLLALKLEKPVLITTTAIVGSTVCVWGVGYFAGDYPNGADLKQFRARDAKGDWVYSIPDAWWGYLAGMAVLFLLGMSVQIKKTARGYDHGGKTESHAVPKQKGNAAV</sequence>
<keyword evidence="8" id="KW-0732">Signal</keyword>
<evidence type="ECO:0000256" key="6">
    <source>
        <dbReference type="ARBA" id="ARBA00049737"/>
    </source>
</evidence>
<feature type="transmembrane region" description="Helical" evidence="7">
    <location>
        <begin position="96"/>
        <end position="119"/>
    </location>
</feature>
<comment type="subcellular location">
    <subcellularLocation>
        <location evidence="1">Membrane</location>
        <topology evidence="1">Multi-pass membrane protein</topology>
    </subcellularLocation>
</comment>
<feature type="transmembrane region" description="Helical" evidence="7">
    <location>
        <begin position="204"/>
        <end position="224"/>
    </location>
</feature>
<dbReference type="EMBL" id="QXFV01000067">
    <property type="protein sequence ID" value="KAE9050805.1"/>
    <property type="molecule type" value="Genomic_DNA"/>
</dbReference>
<evidence type="ECO:0000313" key="15">
    <source>
        <dbReference type="Proteomes" id="UP000435112"/>
    </source>
</evidence>
<feature type="transmembrane region" description="Helical" evidence="7">
    <location>
        <begin position="125"/>
        <end position="145"/>
    </location>
</feature>
<protein>
    <recommendedName>
        <fullName evidence="6">Transmembrane protein 198</fullName>
    </recommendedName>
</protein>
<dbReference type="PANTHER" id="PTHR31247">
    <property type="entry name" value="TRANSMEMBRANE PROTEIN 198 FAMILY MEMBER"/>
    <property type="match status" value="1"/>
</dbReference>
<keyword evidence="3 7" id="KW-0812">Transmembrane</keyword>
<gene>
    <name evidence="11" type="ORF">PR001_g2068</name>
    <name evidence="10" type="ORF">PR002_g2151</name>
    <name evidence="12" type="ORF">PR003_g2236</name>
</gene>
<dbReference type="Proteomes" id="UP000434957">
    <property type="component" value="Unassembled WGS sequence"/>
</dbReference>
<evidence type="ECO:0000256" key="2">
    <source>
        <dbReference type="ARBA" id="ARBA00006244"/>
    </source>
</evidence>
<accession>A0A6A3NWS9</accession>
<feature type="transmembrane region" description="Helical" evidence="7">
    <location>
        <begin position="66"/>
        <end position="89"/>
    </location>
</feature>
<evidence type="ECO:0000256" key="1">
    <source>
        <dbReference type="ARBA" id="ARBA00004141"/>
    </source>
</evidence>
<feature type="domain" description="TM7S3/TM198-like" evidence="9">
    <location>
        <begin position="74"/>
        <end position="272"/>
    </location>
</feature>
<evidence type="ECO:0000256" key="8">
    <source>
        <dbReference type="SAM" id="SignalP"/>
    </source>
</evidence>
<dbReference type="InterPro" id="IPR040236">
    <property type="entry name" value="TMEM198"/>
</dbReference>
<evidence type="ECO:0000313" key="12">
    <source>
        <dbReference type="EMBL" id="KAE9356629.1"/>
    </source>
</evidence>
<feature type="transmembrane region" description="Helical" evidence="7">
    <location>
        <begin position="150"/>
        <end position="173"/>
    </location>
</feature>
<evidence type="ECO:0000313" key="14">
    <source>
        <dbReference type="Proteomes" id="UP000434957"/>
    </source>
</evidence>
<dbReference type="GO" id="GO:0005886">
    <property type="term" value="C:plasma membrane"/>
    <property type="evidence" value="ECO:0007669"/>
    <property type="project" value="TreeGrafter"/>
</dbReference>
<feature type="signal peptide" evidence="8">
    <location>
        <begin position="1"/>
        <end position="25"/>
    </location>
</feature>
<dbReference type="PANTHER" id="PTHR31247:SF5">
    <property type="entry name" value="DUF4203 DOMAIN-CONTAINING PROTEIN"/>
    <property type="match status" value="1"/>
</dbReference>
<evidence type="ECO:0000313" key="11">
    <source>
        <dbReference type="EMBL" id="KAE9050805.1"/>
    </source>
</evidence>
<proteinExistence type="inferred from homology"/>
<name>A0A6A3NWS9_9STRA</name>
<dbReference type="Proteomes" id="UP000435112">
    <property type="component" value="Unassembled WGS sequence"/>
</dbReference>
<dbReference type="Pfam" id="PF13886">
    <property type="entry name" value="TM7S3_TM198"/>
    <property type="match status" value="1"/>
</dbReference>
<feature type="transmembrane region" description="Helical" evidence="7">
    <location>
        <begin position="179"/>
        <end position="197"/>
    </location>
</feature>
<comment type="similarity">
    <text evidence="2">Belongs to the TMEM198 family.</text>
</comment>
<keyword evidence="5 7" id="KW-0472">Membrane</keyword>
<dbReference type="AlphaFoldDB" id="A0A6A3NWS9"/>
<evidence type="ECO:0000256" key="5">
    <source>
        <dbReference type="ARBA" id="ARBA00023136"/>
    </source>
</evidence>
<dbReference type="OrthoDB" id="102260at2759"/>
<evidence type="ECO:0000256" key="4">
    <source>
        <dbReference type="ARBA" id="ARBA00022989"/>
    </source>
</evidence>
<feature type="chain" id="PRO_5033522504" description="Transmembrane protein 198" evidence="8">
    <location>
        <begin position="26"/>
        <end position="299"/>
    </location>
</feature>
<evidence type="ECO:0000313" key="13">
    <source>
        <dbReference type="Proteomes" id="UP000429607"/>
    </source>
</evidence>
<dbReference type="Proteomes" id="UP000429607">
    <property type="component" value="Unassembled WGS sequence"/>
</dbReference>
<dbReference type="InterPro" id="IPR025256">
    <property type="entry name" value="TM7S3/TM198-like_dom"/>
</dbReference>
<evidence type="ECO:0000256" key="3">
    <source>
        <dbReference type="ARBA" id="ARBA00022692"/>
    </source>
</evidence>
<keyword evidence="14" id="KW-1185">Reference proteome</keyword>
<reference evidence="13 15" key="1">
    <citation type="submission" date="2018-09" db="EMBL/GenBank/DDBJ databases">
        <title>Genomic investigation of the strawberry pathogen Phytophthora fragariae indicates pathogenicity is determined by transcriptional variation in three key races.</title>
        <authorList>
            <person name="Adams T.M."/>
            <person name="Armitage A.D."/>
            <person name="Sobczyk M.K."/>
            <person name="Bates H.J."/>
            <person name="Dunwell J.M."/>
            <person name="Nellist C.F."/>
            <person name="Harrison R.J."/>
        </authorList>
    </citation>
    <scope>NUCLEOTIDE SEQUENCE [LARGE SCALE GENOMIC DNA]</scope>
    <source>
        <strain evidence="11 13">SCRP249</strain>
        <strain evidence="10 15">SCRP324</strain>
        <strain evidence="12 14">SCRP333</strain>
    </source>
</reference>
<comment type="caution">
    <text evidence="10">The sequence shown here is derived from an EMBL/GenBank/DDBJ whole genome shotgun (WGS) entry which is preliminary data.</text>
</comment>
<dbReference type="EMBL" id="QXFT01000068">
    <property type="protein sequence ID" value="KAE9356629.1"/>
    <property type="molecule type" value="Genomic_DNA"/>
</dbReference>